<dbReference type="NCBIfam" id="NF033377">
    <property type="entry name" value="OMA_tautomer"/>
    <property type="match status" value="1"/>
</dbReference>
<proteinExistence type="inferred from homology"/>
<dbReference type="PANTHER" id="PTHR43709">
    <property type="entry name" value="ACONITATE ISOMERASE-RELATED"/>
    <property type="match status" value="1"/>
</dbReference>
<dbReference type="InterPro" id="IPR047687">
    <property type="entry name" value="OMA_tautomer-like"/>
</dbReference>
<keyword evidence="2 3" id="KW-0413">Isomerase</keyword>
<dbReference type="InterPro" id="IPR007400">
    <property type="entry name" value="PrpF-like"/>
</dbReference>
<comment type="similarity">
    <text evidence="1">Belongs to the PrpF family.</text>
</comment>
<dbReference type="RefSeq" id="WP_136738065.1">
    <property type="nucleotide sequence ID" value="NZ_SUMB01000001.1"/>
</dbReference>
<evidence type="ECO:0000313" key="4">
    <source>
        <dbReference type="Proteomes" id="UP000308697"/>
    </source>
</evidence>
<accession>A0A4U0NWL3</accession>
<dbReference type="AlphaFoldDB" id="A0A4U0NWL3"/>
<evidence type="ECO:0000256" key="1">
    <source>
        <dbReference type="ARBA" id="ARBA00007673"/>
    </source>
</evidence>
<organism evidence="3 4">
    <name type="scientific">Streptomyces piniterrae</name>
    <dbReference type="NCBI Taxonomy" id="2571125"/>
    <lineage>
        <taxon>Bacteria</taxon>
        <taxon>Bacillati</taxon>
        <taxon>Actinomycetota</taxon>
        <taxon>Actinomycetes</taxon>
        <taxon>Kitasatosporales</taxon>
        <taxon>Streptomycetaceae</taxon>
        <taxon>Streptomyces</taxon>
    </lineage>
</organism>
<dbReference type="PANTHER" id="PTHR43709:SF3">
    <property type="entry name" value="ISOMERASE YBHH-RELATED"/>
    <property type="match status" value="1"/>
</dbReference>
<sequence length="358" mass="37376">MRRIPCVLMRGGTSKGLIFHADHLPTDPDARDRILLRAMGSPDVAQIDGVGGATTLTSKVAIVRRSRRPEADVDYLFAQVNITAPVVDTNPSCGNILSAVAPYAVESGMVAAQQGETTVRIFNENTRTVSTAIVQTPGGLVTYDGAARIDGVPGSAAPVKLDLAATAGSRTGKLLPTGAVRDVVNGIEISCVDMSVPMVLIPAAALGRTGYESKQDLDADHELLARIEEIRREASHVMGLGDATGKVIPKVALLAAPRGGSGISSRYFVPHVCHATHAVTGAVCIAVATGLEGTVAHELAKVSDGPQRTVRIEHPAGGLDVELAMGDGLFPTPDIRRAAVVRTARRIFEGSVVLPLEV</sequence>
<dbReference type="OrthoDB" id="9779763at2"/>
<dbReference type="Gene3D" id="3.10.310.10">
    <property type="entry name" value="Diaminopimelate Epimerase, Chain A, domain 1"/>
    <property type="match status" value="2"/>
</dbReference>
<dbReference type="Pfam" id="PF04303">
    <property type="entry name" value="PrpF"/>
    <property type="match status" value="1"/>
</dbReference>
<evidence type="ECO:0000313" key="3">
    <source>
        <dbReference type="EMBL" id="TJZ59113.1"/>
    </source>
</evidence>
<dbReference type="EC" id="5.3.2.8" evidence="3"/>
<dbReference type="SUPFAM" id="SSF54506">
    <property type="entry name" value="Diaminopimelate epimerase-like"/>
    <property type="match status" value="2"/>
</dbReference>
<evidence type="ECO:0000256" key="2">
    <source>
        <dbReference type="ARBA" id="ARBA00023235"/>
    </source>
</evidence>
<name>A0A4U0NWL3_9ACTN</name>
<keyword evidence="4" id="KW-1185">Reference proteome</keyword>
<protein>
    <submittedName>
        <fullName evidence="3">4-oxalomesaconate tautomerase</fullName>
        <ecNumber evidence="3">5.3.2.8</ecNumber>
    </submittedName>
</protein>
<reference evidence="3 4" key="1">
    <citation type="submission" date="2019-04" db="EMBL/GenBank/DDBJ databases">
        <title>Streptomyces piniterrae sp. nov., a heliquinomycin-producing actinomycete isolated from rhizosphere soil of Pinus yunnanensis.</title>
        <authorList>
            <person name="Zhuang X."/>
            <person name="Zhao J."/>
        </authorList>
    </citation>
    <scope>NUCLEOTIDE SEQUENCE [LARGE SCALE GENOMIC DNA]</scope>
    <source>
        <strain evidence="4">jys28</strain>
    </source>
</reference>
<dbReference type="EMBL" id="SUMB01000001">
    <property type="protein sequence ID" value="TJZ59113.1"/>
    <property type="molecule type" value="Genomic_DNA"/>
</dbReference>
<dbReference type="GO" id="GO:0016853">
    <property type="term" value="F:isomerase activity"/>
    <property type="evidence" value="ECO:0007669"/>
    <property type="project" value="UniProtKB-KW"/>
</dbReference>
<gene>
    <name evidence="3" type="ORF">FCH28_03005</name>
</gene>
<comment type="caution">
    <text evidence="3">The sequence shown here is derived from an EMBL/GenBank/DDBJ whole genome shotgun (WGS) entry which is preliminary data.</text>
</comment>
<dbReference type="Proteomes" id="UP000308697">
    <property type="component" value="Unassembled WGS sequence"/>
</dbReference>